<dbReference type="SUPFAM" id="SSF53822">
    <property type="entry name" value="Periplasmic binding protein-like I"/>
    <property type="match status" value="1"/>
</dbReference>
<dbReference type="InterPro" id="IPR000524">
    <property type="entry name" value="Tscrpt_reg_HTH_GntR"/>
</dbReference>
<protein>
    <recommendedName>
        <fullName evidence="4">HTH gntR-type domain-containing protein</fullName>
    </recommendedName>
</protein>
<dbReference type="Pfam" id="PF13377">
    <property type="entry name" value="Peripla_BP_3"/>
    <property type="match status" value="1"/>
</dbReference>
<evidence type="ECO:0000256" key="1">
    <source>
        <dbReference type="ARBA" id="ARBA00023015"/>
    </source>
</evidence>
<keyword evidence="3" id="KW-0804">Transcription</keyword>
<evidence type="ECO:0000259" key="4">
    <source>
        <dbReference type="PROSITE" id="PS50949"/>
    </source>
</evidence>
<dbReference type="PRINTS" id="PR00035">
    <property type="entry name" value="HTHGNTR"/>
</dbReference>
<sequence>MSDIKDNSSIADAGAGTKHAQLRLALESEIANGAYLPGHFLPSEPELARRFSLSRSTVRQALFSLEQDGVVERHPGKGTVVCDREAVKNQPHMAAFAIVLPEIQSGHYPALVDGFAAAASDLHYQILVCTTGNETSRQGDIILQLLDKRVAGVALLPPTVGNIPDYQLRQLQSQGIPIVMLHRAIDGVPAPVVAISFEDVIIKAAESLLSRGHRRIALLASHRSEAVNRYEAALSLALRKAGSDLPPELIKIGASKSSQVGPARTREIDEALASMLTLPEDRRPTAIIDPWDSDMEACYFSLLRAGIEPPHQISLVSFGGASRLNVLAKRLTAVTVDEPATAKLTAQLLDQMKRGVRSISDASRFLAPLGFHQGETIAEPAAMPPRWPGM</sequence>
<dbReference type="EMBL" id="AP021861">
    <property type="protein sequence ID" value="BBO32831.1"/>
    <property type="molecule type" value="Genomic_DNA"/>
</dbReference>
<evidence type="ECO:0000256" key="2">
    <source>
        <dbReference type="ARBA" id="ARBA00023125"/>
    </source>
</evidence>
<evidence type="ECO:0000313" key="5">
    <source>
        <dbReference type="EMBL" id="BBO32831.1"/>
    </source>
</evidence>
<reference evidence="6" key="1">
    <citation type="submission" date="2019-10" db="EMBL/GenBank/DDBJ databases">
        <title>Lacipirellula parvula gen. nov., sp. nov., representing a lineage of planctomycetes widespread in freshwater anoxic habitats, and description of the family Lacipirellulaceae.</title>
        <authorList>
            <person name="Dedysh S.N."/>
            <person name="Kulichevskaya I.S."/>
            <person name="Beletsky A.V."/>
            <person name="Rakitin A.L."/>
            <person name="Mardanov A.V."/>
            <person name="Ivanova A.A."/>
            <person name="Saltykova V.X."/>
            <person name="Rijpstra W.I.C."/>
            <person name="Sinninghe Damste J.S."/>
            <person name="Ravin N.V."/>
        </authorList>
    </citation>
    <scope>NUCLEOTIDE SEQUENCE [LARGE SCALE GENOMIC DNA]</scope>
    <source>
        <strain evidence="6">PX69</strain>
    </source>
</reference>
<dbReference type="CDD" id="cd07377">
    <property type="entry name" value="WHTH_GntR"/>
    <property type="match status" value="1"/>
</dbReference>
<organism evidence="5 6">
    <name type="scientific">Lacipirellula parvula</name>
    <dbReference type="NCBI Taxonomy" id="2650471"/>
    <lineage>
        <taxon>Bacteria</taxon>
        <taxon>Pseudomonadati</taxon>
        <taxon>Planctomycetota</taxon>
        <taxon>Planctomycetia</taxon>
        <taxon>Pirellulales</taxon>
        <taxon>Lacipirellulaceae</taxon>
        <taxon>Lacipirellula</taxon>
    </lineage>
</organism>
<keyword evidence="2" id="KW-0238">DNA-binding</keyword>
<dbReference type="InterPro" id="IPR028082">
    <property type="entry name" value="Peripla_BP_I"/>
</dbReference>
<dbReference type="PANTHER" id="PTHR30146:SF109">
    <property type="entry name" value="HTH-TYPE TRANSCRIPTIONAL REGULATOR GALS"/>
    <property type="match status" value="1"/>
</dbReference>
<evidence type="ECO:0000313" key="6">
    <source>
        <dbReference type="Proteomes" id="UP000326837"/>
    </source>
</evidence>
<dbReference type="Proteomes" id="UP000326837">
    <property type="component" value="Chromosome"/>
</dbReference>
<gene>
    <name evidence="5" type="ORF">PLANPX_2443</name>
</gene>
<proteinExistence type="predicted"/>
<dbReference type="AlphaFoldDB" id="A0A5K7XDC6"/>
<dbReference type="Pfam" id="PF00392">
    <property type="entry name" value="GntR"/>
    <property type="match status" value="1"/>
</dbReference>
<evidence type="ECO:0000256" key="3">
    <source>
        <dbReference type="ARBA" id="ARBA00023163"/>
    </source>
</evidence>
<dbReference type="InterPro" id="IPR036390">
    <property type="entry name" value="WH_DNA-bd_sf"/>
</dbReference>
<dbReference type="Gene3D" id="3.40.50.2300">
    <property type="match status" value="2"/>
</dbReference>
<dbReference type="PROSITE" id="PS50949">
    <property type="entry name" value="HTH_GNTR"/>
    <property type="match status" value="1"/>
</dbReference>
<name>A0A5K7XDC6_9BACT</name>
<dbReference type="InterPro" id="IPR046335">
    <property type="entry name" value="LacI/GalR-like_sensor"/>
</dbReference>
<keyword evidence="6" id="KW-1185">Reference proteome</keyword>
<dbReference type="SMART" id="SM00345">
    <property type="entry name" value="HTH_GNTR"/>
    <property type="match status" value="1"/>
</dbReference>
<dbReference type="GO" id="GO:0003700">
    <property type="term" value="F:DNA-binding transcription factor activity"/>
    <property type="evidence" value="ECO:0007669"/>
    <property type="project" value="InterPro"/>
</dbReference>
<dbReference type="Gene3D" id="1.10.10.10">
    <property type="entry name" value="Winged helix-like DNA-binding domain superfamily/Winged helix DNA-binding domain"/>
    <property type="match status" value="1"/>
</dbReference>
<dbReference type="GO" id="GO:0000976">
    <property type="term" value="F:transcription cis-regulatory region binding"/>
    <property type="evidence" value="ECO:0007669"/>
    <property type="project" value="TreeGrafter"/>
</dbReference>
<feature type="domain" description="HTH gntR-type" evidence="4">
    <location>
        <begin position="16"/>
        <end position="84"/>
    </location>
</feature>
<dbReference type="CDD" id="cd06267">
    <property type="entry name" value="PBP1_LacI_sugar_binding-like"/>
    <property type="match status" value="1"/>
</dbReference>
<keyword evidence="1" id="KW-0805">Transcription regulation</keyword>
<accession>A0A5K7XDC6</accession>
<dbReference type="InterPro" id="IPR036388">
    <property type="entry name" value="WH-like_DNA-bd_sf"/>
</dbReference>
<dbReference type="SUPFAM" id="SSF46785">
    <property type="entry name" value="Winged helix' DNA-binding domain"/>
    <property type="match status" value="1"/>
</dbReference>
<dbReference type="KEGG" id="lpav:PLANPX_2443"/>
<dbReference type="PANTHER" id="PTHR30146">
    <property type="entry name" value="LACI-RELATED TRANSCRIPTIONAL REPRESSOR"/>
    <property type="match status" value="1"/>
</dbReference>
<dbReference type="RefSeq" id="WP_152098728.1">
    <property type="nucleotide sequence ID" value="NZ_AP021861.1"/>
</dbReference>